<dbReference type="Proteomes" id="UP000001064">
    <property type="component" value="Unassembled WGS sequence"/>
</dbReference>
<dbReference type="KEGG" id="dpp:DICPUDRAFT_150480"/>
<protein>
    <submittedName>
        <fullName evidence="1">Uncharacterized protein</fullName>
    </submittedName>
</protein>
<reference evidence="2" key="1">
    <citation type="journal article" date="2011" name="Genome Biol.">
        <title>Comparative genomics of the social amoebae Dictyostelium discoideum and Dictyostelium purpureum.</title>
        <authorList>
            <consortium name="US DOE Joint Genome Institute (JGI-PGF)"/>
            <person name="Sucgang R."/>
            <person name="Kuo A."/>
            <person name="Tian X."/>
            <person name="Salerno W."/>
            <person name="Parikh A."/>
            <person name="Feasley C.L."/>
            <person name="Dalin E."/>
            <person name="Tu H."/>
            <person name="Huang E."/>
            <person name="Barry K."/>
            <person name="Lindquist E."/>
            <person name="Shapiro H."/>
            <person name="Bruce D."/>
            <person name="Schmutz J."/>
            <person name="Salamov A."/>
            <person name="Fey P."/>
            <person name="Gaudet P."/>
            <person name="Anjard C."/>
            <person name="Babu M.M."/>
            <person name="Basu S."/>
            <person name="Bushmanova Y."/>
            <person name="van der Wel H."/>
            <person name="Katoh-Kurasawa M."/>
            <person name="Dinh C."/>
            <person name="Coutinho P.M."/>
            <person name="Saito T."/>
            <person name="Elias M."/>
            <person name="Schaap P."/>
            <person name="Kay R.R."/>
            <person name="Henrissat B."/>
            <person name="Eichinger L."/>
            <person name="Rivero F."/>
            <person name="Putnam N.H."/>
            <person name="West C.M."/>
            <person name="Loomis W.F."/>
            <person name="Chisholm R.L."/>
            <person name="Shaulsky G."/>
            <person name="Strassmann J.E."/>
            <person name="Queller D.C."/>
            <person name="Kuspa A."/>
            <person name="Grigoriev I.V."/>
        </authorList>
    </citation>
    <scope>NUCLEOTIDE SEQUENCE [LARGE SCALE GENOMIC DNA]</scope>
    <source>
        <strain evidence="2">QSDP1</strain>
    </source>
</reference>
<dbReference type="EMBL" id="GL871011">
    <property type="protein sequence ID" value="EGC36983.1"/>
    <property type="molecule type" value="Genomic_DNA"/>
</dbReference>
<keyword evidence="2" id="KW-1185">Reference proteome</keyword>
<sequence>MEVDPVNYFYLYFSYFFKDVHSIYIVNNTLAEPKCGWPSSSNQTTAPFSEYITITKCTKYQEFPEWDPCTTLFQGQMKMGDYFSDESNNNTFQYMGDGSVCYSVYKNFGGCTYRDPIRGCEKDCFSDYTSIFFYNIYDYYSCINKIDSTYHIYIGNQDGSSQGNPSSSNRIMYSMFSLLLVFIVGLLI</sequence>
<organism evidence="1 2">
    <name type="scientific">Dictyostelium purpureum</name>
    <name type="common">Slime mold</name>
    <dbReference type="NCBI Taxonomy" id="5786"/>
    <lineage>
        <taxon>Eukaryota</taxon>
        <taxon>Amoebozoa</taxon>
        <taxon>Evosea</taxon>
        <taxon>Eumycetozoa</taxon>
        <taxon>Dictyostelia</taxon>
        <taxon>Dictyosteliales</taxon>
        <taxon>Dictyosteliaceae</taxon>
        <taxon>Dictyostelium</taxon>
    </lineage>
</organism>
<gene>
    <name evidence="1" type="ORF">DICPUDRAFT_150480</name>
</gene>
<dbReference type="InParanoid" id="F0ZGF2"/>
<proteinExistence type="predicted"/>
<name>F0ZGF2_DICPU</name>
<dbReference type="VEuPathDB" id="AmoebaDB:DICPUDRAFT_150480"/>
<evidence type="ECO:0000313" key="2">
    <source>
        <dbReference type="Proteomes" id="UP000001064"/>
    </source>
</evidence>
<dbReference type="RefSeq" id="XP_003286480.1">
    <property type="nucleotide sequence ID" value="XM_003286432.1"/>
</dbReference>
<dbReference type="GeneID" id="10503893"/>
<dbReference type="AlphaFoldDB" id="F0ZGF2"/>
<accession>F0ZGF2</accession>
<evidence type="ECO:0000313" key="1">
    <source>
        <dbReference type="EMBL" id="EGC36983.1"/>
    </source>
</evidence>